<dbReference type="Pfam" id="PF24986">
    <property type="entry name" value="PRC_RimM"/>
    <property type="match status" value="1"/>
</dbReference>
<comment type="subcellular location">
    <subcellularLocation>
        <location evidence="5">Cytoplasm</location>
    </subcellularLocation>
</comment>
<comment type="function">
    <text evidence="5">An accessory protein needed during the final step in the assembly of 30S ribosomal subunit, possibly for assembly of the head region. Essential for efficient processing of 16S rRNA. May be needed both before and after RbfA during the maturation of 16S rRNA. It has affinity for free ribosomal 30S subunits but not for 70S ribosomes.</text>
</comment>
<keyword evidence="2 5" id="KW-0690">Ribosome biogenesis</keyword>
<dbReference type="Proteomes" id="UP000250028">
    <property type="component" value="Unassembled WGS sequence"/>
</dbReference>
<dbReference type="SUPFAM" id="SSF50346">
    <property type="entry name" value="PRC-barrel domain"/>
    <property type="match status" value="1"/>
</dbReference>
<dbReference type="Gene3D" id="2.30.30.240">
    <property type="entry name" value="PRC-barrel domain"/>
    <property type="match status" value="1"/>
</dbReference>
<evidence type="ECO:0000256" key="2">
    <source>
        <dbReference type="ARBA" id="ARBA00022517"/>
    </source>
</evidence>
<dbReference type="GO" id="GO:0006364">
    <property type="term" value="P:rRNA processing"/>
    <property type="evidence" value="ECO:0007669"/>
    <property type="project" value="UniProtKB-UniRule"/>
</dbReference>
<dbReference type="GO" id="GO:0005737">
    <property type="term" value="C:cytoplasm"/>
    <property type="evidence" value="ECO:0007669"/>
    <property type="project" value="UniProtKB-SubCell"/>
</dbReference>
<dbReference type="AlphaFoldDB" id="A0A2Y8ZWQ8"/>
<dbReference type="Gene3D" id="2.40.30.60">
    <property type="entry name" value="RimM"/>
    <property type="match status" value="1"/>
</dbReference>
<dbReference type="InterPro" id="IPR036976">
    <property type="entry name" value="RimM_N_sf"/>
</dbReference>
<dbReference type="PANTHER" id="PTHR33692">
    <property type="entry name" value="RIBOSOME MATURATION FACTOR RIMM"/>
    <property type="match status" value="1"/>
</dbReference>
<evidence type="ECO:0000256" key="1">
    <source>
        <dbReference type="ARBA" id="ARBA00022490"/>
    </source>
</evidence>
<proteinExistence type="inferred from homology"/>
<evidence type="ECO:0000256" key="3">
    <source>
        <dbReference type="ARBA" id="ARBA00022552"/>
    </source>
</evidence>
<evidence type="ECO:0000259" key="7">
    <source>
        <dbReference type="Pfam" id="PF24986"/>
    </source>
</evidence>
<dbReference type="InterPro" id="IPR011033">
    <property type="entry name" value="PRC_barrel-like_sf"/>
</dbReference>
<feature type="domain" description="Ribosome maturation factor RimM PRC barrel" evidence="7">
    <location>
        <begin position="110"/>
        <end position="177"/>
    </location>
</feature>
<dbReference type="HAMAP" id="MF_00014">
    <property type="entry name" value="Ribosome_mat_RimM"/>
    <property type="match status" value="1"/>
</dbReference>
<dbReference type="NCBIfam" id="TIGR02273">
    <property type="entry name" value="16S_RimM"/>
    <property type="match status" value="1"/>
</dbReference>
<organism evidence="8 9">
    <name type="scientific">Branchiibius hedensis</name>
    <dbReference type="NCBI Taxonomy" id="672460"/>
    <lineage>
        <taxon>Bacteria</taxon>
        <taxon>Bacillati</taxon>
        <taxon>Actinomycetota</taxon>
        <taxon>Actinomycetes</taxon>
        <taxon>Micrococcales</taxon>
        <taxon>Dermacoccaceae</taxon>
        <taxon>Branchiibius</taxon>
    </lineage>
</organism>
<evidence type="ECO:0000256" key="5">
    <source>
        <dbReference type="HAMAP-Rule" id="MF_00014"/>
    </source>
</evidence>
<evidence type="ECO:0000313" key="9">
    <source>
        <dbReference type="Proteomes" id="UP000250028"/>
    </source>
</evidence>
<keyword evidence="4 5" id="KW-0143">Chaperone</keyword>
<comment type="domain">
    <text evidence="5">The PRC barrel domain binds ribosomal protein uS19.</text>
</comment>
<dbReference type="InterPro" id="IPR056792">
    <property type="entry name" value="PRC_RimM"/>
</dbReference>
<evidence type="ECO:0000313" key="8">
    <source>
        <dbReference type="EMBL" id="SSA34699.1"/>
    </source>
</evidence>
<dbReference type="GO" id="GO:0005840">
    <property type="term" value="C:ribosome"/>
    <property type="evidence" value="ECO:0007669"/>
    <property type="project" value="InterPro"/>
</dbReference>
<comment type="similarity">
    <text evidence="5">Belongs to the RimM family.</text>
</comment>
<dbReference type="Pfam" id="PF01782">
    <property type="entry name" value="RimM"/>
    <property type="match status" value="1"/>
</dbReference>
<dbReference type="InterPro" id="IPR009000">
    <property type="entry name" value="Transl_B-barrel_sf"/>
</dbReference>
<dbReference type="PANTHER" id="PTHR33692:SF1">
    <property type="entry name" value="RIBOSOME MATURATION FACTOR RIMM"/>
    <property type="match status" value="1"/>
</dbReference>
<evidence type="ECO:0000259" key="6">
    <source>
        <dbReference type="Pfam" id="PF01782"/>
    </source>
</evidence>
<comment type="subunit">
    <text evidence="5">Binds ribosomal protein uS19.</text>
</comment>
<feature type="domain" description="RimM N-terminal" evidence="6">
    <location>
        <begin position="20"/>
        <end position="96"/>
    </location>
</feature>
<protein>
    <recommendedName>
        <fullName evidence="5">Ribosome maturation factor RimM</fullName>
    </recommendedName>
</protein>
<name>A0A2Y8ZWQ8_9MICO</name>
<dbReference type="InterPro" id="IPR002676">
    <property type="entry name" value="RimM_N"/>
</dbReference>
<dbReference type="InterPro" id="IPR011961">
    <property type="entry name" value="RimM"/>
</dbReference>
<dbReference type="GO" id="GO:0042274">
    <property type="term" value="P:ribosomal small subunit biogenesis"/>
    <property type="evidence" value="ECO:0007669"/>
    <property type="project" value="UniProtKB-UniRule"/>
</dbReference>
<reference evidence="9" key="1">
    <citation type="submission" date="2016-10" db="EMBL/GenBank/DDBJ databases">
        <authorList>
            <person name="Varghese N."/>
            <person name="Submissions S."/>
        </authorList>
    </citation>
    <scope>NUCLEOTIDE SEQUENCE [LARGE SCALE GENOMIC DNA]</scope>
    <source>
        <strain evidence="9">DSM 22951</strain>
    </source>
</reference>
<gene>
    <name evidence="5" type="primary">rimM</name>
    <name evidence="8" type="ORF">SAMN04489750_2024</name>
</gene>
<keyword evidence="3 5" id="KW-0698">rRNA processing</keyword>
<evidence type="ECO:0000256" key="4">
    <source>
        <dbReference type="ARBA" id="ARBA00023186"/>
    </source>
</evidence>
<dbReference type="EMBL" id="UESZ01000001">
    <property type="protein sequence ID" value="SSA34699.1"/>
    <property type="molecule type" value="Genomic_DNA"/>
</dbReference>
<keyword evidence="9" id="KW-1185">Reference proteome</keyword>
<dbReference type="GO" id="GO:0043022">
    <property type="term" value="F:ribosome binding"/>
    <property type="evidence" value="ECO:0007669"/>
    <property type="project" value="InterPro"/>
</dbReference>
<sequence>MFVPGRHAARGLLVADDVLIARIGKPHGLRGEVTVQVHTDRPEERFLTGQSFTTEPASTGPLVIRTARDHNGIQLLSFEGHLDRTAAEALRGVRLLGAPDEDEDDAWYADDLVGLSVQDTAGRVVGTVADLLSRPVQDLLEVTLAAGGTAYVPFVEEIVPEVDTERGIVVIDPPEGLLELGEQ</sequence>
<dbReference type="SUPFAM" id="SSF50447">
    <property type="entry name" value="Translation proteins"/>
    <property type="match status" value="1"/>
</dbReference>
<keyword evidence="1 5" id="KW-0963">Cytoplasm</keyword>
<accession>A0A2Y8ZWQ8</accession>